<dbReference type="Proteomes" id="UP001151529">
    <property type="component" value="Chromosome 8"/>
</dbReference>
<sequence length="66" mass="7520">MDGSKSKIEFVEPNLLGIQPEPPEWPERNEIVSMSIDPRENSVDIPLSLRMITRELKRQKGFAVLG</sequence>
<evidence type="ECO:0000313" key="2">
    <source>
        <dbReference type="EMBL" id="KAJ6690189.1"/>
    </source>
</evidence>
<comment type="caution">
    <text evidence="2">The sequence shown here is derived from an EMBL/GenBank/DDBJ whole genome shotgun (WGS) entry which is preliminary data.</text>
</comment>
<dbReference type="OrthoDB" id="1924189at2759"/>
<feature type="region of interest" description="Disordered" evidence="1">
    <location>
        <begin position="1"/>
        <end position="26"/>
    </location>
</feature>
<gene>
    <name evidence="2" type="ORF">OIU85_006468</name>
</gene>
<dbReference type="EMBL" id="JAPFFL010000012">
    <property type="protein sequence ID" value="KAJ6690189.1"/>
    <property type="molecule type" value="Genomic_DNA"/>
</dbReference>
<evidence type="ECO:0000256" key="1">
    <source>
        <dbReference type="SAM" id="MobiDB-lite"/>
    </source>
</evidence>
<keyword evidence="3" id="KW-1185">Reference proteome</keyword>
<name>A0A9Q0PKY6_SALVM</name>
<reference evidence="2" key="1">
    <citation type="submission" date="2022-11" db="EMBL/GenBank/DDBJ databases">
        <authorList>
            <person name="Hyden B.L."/>
            <person name="Feng K."/>
            <person name="Yates T."/>
            <person name="Jawdy S."/>
            <person name="Smart L.B."/>
            <person name="Muchero W."/>
        </authorList>
    </citation>
    <scope>NUCLEOTIDE SEQUENCE</scope>
    <source>
        <tissue evidence="2">Shoot tip</tissue>
    </source>
</reference>
<organism evidence="2 3">
    <name type="scientific">Salix viminalis</name>
    <name type="common">Common osier</name>
    <name type="synonym">Basket willow</name>
    <dbReference type="NCBI Taxonomy" id="40686"/>
    <lineage>
        <taxon>Eukaryota</taxon>
        <taxon>Viridiplantae</taxon>
        <taxon>Streptophyta</taxon>
        <taxon>Embryophyta</taxon>
        <taxon>Tracheophyta</taxon>
        <taxon>Spermatophyta</taxon>
        <taxon>Magnoliopsida</taxon>
        <taxon>eudicotyledons</taxon>
        <taxon>Gunneridae</taxon>
        <taxon>Pentapetalae</taxon>
        <taxon>rosids</taxon>
        <taxon>fabids</taxon>
        <taxon>Malpighiales</taxon>
        <taxon>Salicaceae</taxon>
        <taxon>Saliceae</taxon>
        <taxon>Salix</taxon>
    </lineage>
</organism>
<protein>
    <submittedName>
        <fullName evidence="2">Uncharacterized protein</fullName>
    </submittedName>
</protein>
<dbReference type="AlphaFoldDB" id="A0A9Q0PKY6"/>
<feature type="compositionally biased region" description="Basic and acidic residues" evidence="1">
    <location>
        <begin position="1"/>
        <end position="10"/>
    </location>
</feature>
<proteinExistence type="predicted"/>
<accession>A0A9Q0PKY6</accession>
<reference evidence="2" key="2">
    <citation type="journal article" date="2023" name="Int. J. Mol. Sci.">
        <title>De Novo Assembly and Annotation of 11 Diverse Shrub Willow (Salix) Genomes Reveals Novel Gene Organization in Sex-Linked Regions.</title>
        <authorList>
            <person name="Hyden B."/>
            <person name="Feng K."/>
            <person name="Yates T.B."/>
            <person name="Jawdy S."/>
            <person name="Cereghino C."/>
            <person name="Smart L.B."/>
            <person name="Muchero W."/>
        </authorList>
    </citation>
    <scope>NUCLEOTIDE SEQUENCE [LARGE SCALE GENOMIC DNA]</scope>
    <source>
        <tissue evidence="2">Shoot tip</tissue>
    </source>
</reference>
<evidence type="ECO:0000313" key="3">
    <source>
        <dbReference type="Proteomes" id="UP001151529"/>
    </source>
</evidence>